<dbReference type="PANTHER" id="PTHR21523">
    <property type="match status" value="1"/>
</dbReference>
<evidence type="ECO:0000313" key="2">
    <source>
        <dbReference type="Proteomes" id="UP000035642"/>
    </source>
</evidence>
<proteinExistence type="predicted"/>
<dbReference type="WBParaSite" id="ACAC_0000425901-mRNA-1">
    <property type="protein sequence ID" value="ACAC_0000425901-mRNA-1"/>
    <property type="gene ID" value="ACAC_0000425901"/>
</dbReference>
<sequence length="484" mass="56632">MDARKRIECVETVFSINPVLRIQTPMCAVETARNVKDVRDREGVNERTVRHESTGHPSSTEGEELKDDVITDEDVADGDDSDTSRINTAHYDGEKTTITISTEAAMELYQHWLDQAVSGLMAAVATDKMSKVSEHQRAAHQACAKSAKTVQQHAKCVVVLLDLEEKYQRWDAKFGNAKRIDTRLSWKTDRNVPTHVRKKLLQKGLEAKPVQKKPWQKGKLERCPEKKSWKKGEVEERVQKKTWTEGKMTEAVQKRPWKKKLEGRFEKKPWQKGKVEEQIREKLLQKEKIRTEIQKKPLKKSSTVVGAKKPFQKIRRHPVWHITGRNITKKYGPMKKTEIVKVEHFPDDNGWIGSFRLRTKRAIKIEAPLAIKPIHQSEYTLLQEREMSPFALVAKNLIKTVRTLKNKSKNYDSWQKVIADIRTEAWKLKKKQKAMRLFKERFDLFKKMLRDEGADHRMMKANEFITNLRKWMCLEKMKKMIWKC</sequence>
<dbReference type="Pfam" id="PF04870">
    <property type="entry name" value="Moulting_cycle"/>
    <property type="match status" value="1"/>
</dbReference>
<feature type="region of interest" description="Disordered" evidence="1">
    <location>
        <begin position="38"/>
        <end position="69"/>
    </location>
</feature>
<dbReference type="InterPro" id="IPR006954">
    <property type="entry name" value="Mlt-10-like"/>
</dbReference>
<evidence type="ECO:0000313" key="3">
    <source>
        <dbReference type="WBParaSite" id="ACAC_0000425901-mRNA-1"/>
    </source>
</evidence>
<name>A0A0K0D2G4_ANGCA</name>
<protein>
    <submittedName>
        <fullName evidence="3">Reverse transcriptase domain-containing protein</fullName>
    </submittedName>
</protein>
<accession>A0A0K0D2G4</accession>
<dbReference type="AlphaFoldDB" id="A0A0K0D2G4"/>
<organism evidence="2 3">
    <name type="scientific">Angiostrongylus cantonensis</name>
    <name type="common">Rat lungworm</name>
    <dbReference type="NCBI Taxonomy" id="6313"/>
    <lineage>
        <taxon>Eukaryota</taxon>
        <taxon>Metazoa</taxon>
        <taxon>Ecdysozoa</taxon>
        <taxon>Nematoda</taxon>
        <taxon>Chromadorea</taxon>
        <taxon>Rhabditida</taxon>
        <taxon>Rhabditina</taxon>
        <taxon>Rhabditomorpha</taxon>
        <taxon>Strongyloidea</taxon>
        <taxon>Metastrongylidae</taxon>
        <taxon>Angiostrongylus</taxon>
    </lineage>
</organism>
<keyword evidence="2" id="KW-1185">Reference proteome</keyword>
<evidence type="ECO:0000256" key="1">
    <source>
        <dbReference type="SAM" id="MobiDB-lite"/>
    </source>
</evidence>
<reference evidence="2" key="1">
    <citation type="submission" date="2012-09" db="EMBL/GenBank/DDBJ databases">
        <authorList>
            <person name="Martin A.A."/>
        </authorList>
    </citation>
    <scope>NUCLEOTIDE SEQUENCE</scope>
</reference>
<feature type="compositionally biased region" description="Basic and acidic residues" evidence="1">
    <location>
        <begin position="38"/>
        <end position="54"/>
    </location>
</feature>
<dbReference type="Proteomes" id="UP000035642">
    <property type="component" value="Unassembled WGS sequence"/>
</dbReference>
<dbReference type="STRING" id="6313.A0A0K0D2G4"/>
<dbReference type="PANTHER" id="PTHR21523:SF37">
    <property type="entry name" value="MLT-TEN (MLT-10) RELATED"/>
    <property type="match status" value="1"/>
</dbReference>
<reference evidence="3" key="2">
    <citation type="submission" date="2017-02" db="UniProtKB">
        <authorList>
            <consortium name="WormBaseParasite"/>
        </authorList>
    </citation>
    <scope>IDENTIFICATION</scope>
</reference>